<feature type="region of interest" description="Disordered" evidence="1">
    <location>
        <begin position="57"/>
        <end position="103"/>
    </location>
</feature>
<gene>
    <name evidence="2" type="ORF">E2C01_060296</name>
</gene>
<name>A0A5B7H0S1_PORTR</name>
<organism evidence="2 3">
    <name type="scientific">Portunus trituberculatus</name>
    <name type="common">Swimming crab</name>
    <name type="synonym">Neptunus trituberculatus</name>
    <dbReference type="NCBI Taxonomy" id="210409"/>
    <lineage>
        <taxon>Eukaryota</taxon>
        <taxon>Metazoa</taxon>
        <taxon>Ecdysozoa</taxon>
        <taxon>Arthropoda</taxon>
        <taxon>Crustacea</taxon>
        <taxon>Multicrustacea</taxon>
        <taxon>Malacostraca</taxon>
        <taxon>Eumalacostraca</taxon>
        <taxon>Eucarida</taxon>
        <taxon>Decapoda</taxon>
        <taxon>Pleocyemata</taxon>
        <taxon>Brachyura</taxon>
        <taxon>Eubrachyura</taxon>
        <taxon>Portunoidea</taxon>
        <taxon>Portunidae</taxon>
        <taxon>Portuninae</taxon>
        <taxon>Portunus</taxon>
    </lineage>
</organism>
<proteinExistence type="predicted"/>
<reference evidence="2 3" key="1">
    <citation type="submission" date="2019-05" db="EMBL/GenBank/DDBJ databases">
        <title>Another draft genome of Portunus trituberculatus and its Hox gene families provides insights of decapod evolution.</title>
        <authorList>
            <person name="Jeong J.-H."/>
            <person name="Song I."/>
            <person name="Kim S."/>
            <person name="Choi T."/>
            <person name="Kim D."/>
            <person name="Ryu S."/>
            <person name="Kim W."/>
        </authorList>
    </citation>
    <scope>NUCLEOTIDE SEQUENCE [LARGE SCALE GENOMIC DNA]</scope>
    <source>
        <tissue evidence="2">Muscle</tissue>
    </source>
</reference>
<accession>A0A5B7H0S1</accession>
<sequence>MVALQENTADIRGRQSYGSRFTTEKFAAVYYGSVTPATLIIRCYSYRRALCWKAAAAGNSDERRQPRLTGLTEDQSRPESNPNRMPGIKATGRALREGANQEL</sequence>
<protein>
    <submittedName>
        <fullName evidence="2">Uncharacterized protein</fullName>
    </submittedName>
</protein>
<comment type="caution">
    <text evidence="2">The sequence shown here is derived from an EMBL/GenBank/DDBJ whole genome shotgun (WGS) entry which is preliminary data.</text>
</comment>
<evidence type="ECO:0000313" key="3">
    <source>
        <dbReference type="Proteomes" id="UP000324222"/>
    </source>
</evidence>
<dbReference type="Proteomes" id="UP000324222">
    <property type="component" value="Unassembled WGS sequence"/>
</dbReference>
<evidence type="ECO:0000313" key="2">
    <source>
        <dbReference type="EMBL" id="MPC66151.1"/>
    </source>
</evidence>
<dbReference type="AlphaFoldDB" id="A0A5B7H0S1"/>
<keyword evidence="3" id="KW-1185">Reference proteome</keyword>
<evidence type="ECO:0000256" key="1">
    <source>
        <dbReference type="SAM" id="MobiDB-lite"/>
    </source>
</evidence>
<dbReference type="EMBL" id="VSRR010024366">
    <property type="protein sequence ID" value="MPC66151.1"/>
    <property type="molecule type" value="Genomic_DNA"/>
</dbReference>